<comment type="similarity">
    <text evidence="1">Belongs to the inositol monophosphatase superfamily.</text>
</comment>
<organism evidence="3 4">
    <name type="scientific">Kushneria avicenniae</name>
    <dbReference type="NCBI Taxonomy" id="402385"/>
    <lineage>
        <taxon>Bacteria</taxon>
        <taxon>Pseudomonadati</taxon>
        <taxon>Pseudomonadota</taxon>
        <taxon>Gammaproteobacteria</taxon>
        <taxon>Oceanospirillales</taxon>
        <taxon>Halomonadaceae</taxon>
        <taxon>Kushneria</taxon>
    </lineage>
</organism>
<dbReference type="Proteomes" id="UP000199046">
    <property type="component" value="Unassembled WGS sequence"/>
</dbReference>
<dbReference type="GO" id="GO:0046872">
    <property type="term" value="F:metal ion binding"/>
    <property type="evidence" value="ECO:0007669"/>
    <property type="project" value="UniProtKB-KW"/>
</dbReference>
<dbReference type="PANTHER" id="PTHR20854">
    <property type="entry name" value="INOSITOL MONOPHOSPHATASE"/>
    <property type="match status" value="1"/>
</dbReference>
<reference evidence="4" key="1">
    <citation type="submission" date="2016-10" db="EMBL/GenBank/DDBJ databases">
        <authorList>
            <person name="Varghese N."/>
            <person name="Submissions S."/>
        </authorList>
    </citation>
    <scope>NUCLEOTIDE SEQUENCE [LARGE SCALE GENOMIC DNA]</scope>
    <source>
        <strain evidence="4">DSM 23439</strain>
    </source>
</reference>
<dbReference type="RefSeq" id="WP_090134074.1">
    <property type="nucleotide sequence ID" value="NZ_FOLY01000004.1"/>
</dbReference>
<dbReference type="Gene3D" id="3.40.190.80">
    <property type="match status" value="1"/>
</dbReference>
<dbReference type="Pfam" id="PF00459">
    <property type="entry name" value="Inositol_P"/>
    <property type="match status" value="1"/>
</dbReference>
<evidence type="ECO:0000313" key="3">
    <source>
        <dbReference type="EMBL" id="SFC66618.1"/>
    </source>
</evidence>
<keyword evidence="2" id="KW-0460">Magnesium</keyword>
<accession>A0A1I1L6J0</accession>
<dbReference type="InterPro" id="IPR000760">
    <property type="entry name" value="Inositol_monophosphatase-like"/>
</dbReference>
<dbReference type="OrthoDB" id="9785695at2"/>
<sequence length="268" mass="29629">MHPMVQFALRALRGAQEQFVRVRDRLDIAREDNTLDALLSDTAQRAETLIASQFGKGYPEHGMSGRYIGWNEGRGEGRDYHWKIEIFHGYANMASGTSGCALSMVCLYKGRPEHAVVISPFTDEEYLVSRGRGAHYNGRRMRVPTRTSIDGSRISLGLPESWMRERYFSTWQILTAQLGSRVDMLRASGCPLLDMLALCAGHVDAAFILGLDEQDMHIISLVLKECGALSGTPKGSPQIKVEGALMAASPRLFKQLVQAMGNANLPSL</sequence>
<protein>
    <submittedName>
        <fullName evidence="3">Myo-inositol-1(Or 4)-monophosphatase</fullName>
    </submittedName>
</protein>
<name>A0A1I1L6J0_9GAMM</name>
<dbReference type="EMBL" id="FOLY01000004">
    <property type="protein sequence ID" value="SFC66618.1"/>
    <property type="molecule type" value="Genomic_DNA"/>
</dbReference>
<evidence type="ECO:0000256" key="1">
    <source>
        <dbReference type="ARBA" id="ARBA00009759"/>
    </source>
</evidence>
<dbReference type="PRINTS" id="PR00377">
    <property type="entry name" value="IMPHPHTASES"/>
</dbReference>
<evidence type="ECO:0000256" key="2">
    <source>
        <dbReference type="PIRSR" id="PIRSR600760-2"/>
    </source>
</evidence>
<dbReference type="GO" id="GO:0007165">
    <property type="term" value="P:signal transduction"/>
    <property type="evidence" value="ECO:0007669"/>
    <property type="project" value="TreeGrafter"/>
</dbReference>
<keyword evidence="4" id="KW-1185">Reference proteome</keyword>
<keyword evidence="2" id="KW-0479">Metal-binding</keyword>
<comment type="cofactor">
    <cofactor evidence="2">
        <name>Mg(2+)</name>
        <dbReference type="ChEBI" id="CHEBI:18420"/>
    </cofactor>
</comment>
<dbReference type="PANTHER" id="PTHR20854:SF4">
    <property type="entry name" value="INOSITOL-1-MONOPHOSPHATASE-RELATED"/>
    <property type="match status" value="1"/>
</dbReference>
<feature type="binding site" evidence="2">
    <location>
        <position position="215"/>
    </location>
    <ligand>
        <name>Mg(2+)</name>
        <dbReference type="ChEBI" id="CHEBI:18420"/>
        <label>1</label>
        <note>catalytic</note>
    </ligand>
</feature>
<dbReference type="GO" id="GO:0008934">
    <property type="term" value="F:inositol monophosphate 1-phosphatase activity"/>
    <property type="evidence" value="ECO:0007669"/>
    <property type="project" value="TreeGrafter"/>
</dbReference>
<dbReference type="AlphaFoldDB" id="A0A1I1L6J0"/>
<dbReference type="GO" id="GO:0006020">
    <property type="term" value="P:inositol metabolic process"/>
    <property type="evidence" value="ECO:0007669"/>
    <property type="project" value="TreeGrafter"/>
</dbReference>
<gene>
    <name evidence="3" type="ORF">SAMN05421848_2309</name>
</gene>
<dbReference type="STRING" id="402385.SAMN05421848_2309"/>
<dbReference type="SUPFAM" id="SSF56655">
    <property type="entry name" value="Carbohydrate phosphatase"/>
    <property type="match status" value="1"/>
</dbReference>
<dbReference type="Gene3D" id="3.30.540.10">
    <property type="entry name" value="Fructose-1,6-Bisphosphatase, subunit A, domain 1"/>
    <property type="match status" value="1"/>
</dbReference>
<proteinExistence type="inferred from homology"/>
<evidence type="ECO:0000313" key="4">
    <source>
        <dbReference type="Proteomes" id="UP000199046"/>
    </source>
</evidence>